<evidence type="ECO:0000259" key="3">
    <source>
        <dbReference type="PROSITE" id="PS50110"/>
    </source>
</evidence>
<dbReference type="InterPro" id="IPR050595">
    <property type="entry name" value="Bact_response_regulator"/>
</dbReference>
<dbReference type="SUPFAM" id="SSF52172">
    <property type="entry name" value="CheY-like"/>
    <property type="match status" value="1"/>
</dbReference>
<protein>
    <submittedName>
        <fullName evidence="4">Response regulator</fullName>
    </submittedName>
</protein>
<dbReference type="PROSITE" id="PS50110">
    <property type="entry name" value="RESPONSE_REGULATORY"/>
    <property type="match status" value="1"/>
</dbReference>
<dbReference type="PANTHER" id="PTHR44591:SF3">
    <property type="entry name" value="RESPONSE REGULATORY DOMAIN-CONTAINING PROTEIN"/>
    <property type="match status" value="1"/>
</dbReference>
<dbReference type="AlphaFoldDB" id="A0A3P3W5P2"/>
<reference evidence="4 5" key="1">
    <citation type="submission" date="2018-11" db="EMBL/GenBank/DDBJ databases">
        <title>Flavobacterium sp. nov., YIM 102600 draft genome.</title>
        <authorList>
            <person name="Li G."/>
            <person name="Jiang Y."/>
        </authorList>
    </citation>
    <scope>NUCLEOTIDE SEQUENCE [LARGE SCALE GENOMIC DNA]</scope>
    <source>
        <strain evidence="4 5">YIM 102600</strain>
    </source>
</reference>
<dbReference type="InterPro" id="IPR011006">
    <property type="entry name" value="CheY-like_superfamily"/>
</dbReference>
<dbReference type="Proteomes" id="UP000271937">
    <property type="component" value="Unassembled WGS sequence"/>
</dbReference>
<dbReference type="GO" id="GO:0000160">
    <property type="term" value="P:phosphorelay signal transduction system"/>
    <property type="evidence" value="ECO:0007669"/>
    <property type="project" value="InterPro"/>
</dbReference>
<dbReference type="SMART" id="SM00448">
    <property type="entry name" value="REC"/>
    <property type="match status" value="1"/>
</dbReference>
<dbReference type="EMBL" id="RQVR01000014">
    <property type="protein sequence ID" value="RRJ89758.1"/>
    <property type="molecule type" value="Genomic_DNA"/>
</dbReference>
<comment type="caution">
    <text evidence="4">The sequence shown here is derived from an EMBL/GenBank/DDBJ whole genome shotgun (WGS) entry which is preliminary data.</text>
</comment>
<gene>
    <name evidence="4" type="ORF">EG849_12165</name>
</gene>
<dbReference type="OrthoDB" id="958614at2"/>
<name>A0A3P3W5P2_9FLAO</name>
<accession>A0A3P3W5P2</accession>
<keyword evidence="1 2" id="KW-0597">Phosphoprotein</keyword>
<sequence>MKKDGPILIIDDDADDREFFKEALSSLVTNEIVLLKDSTLVVDYLCQEDCHPFLIISDINMPKMNGFELRDAMLQETKITEKKIPFLYFTGAWNEFTSEEAFKRPINGFFHKPNSIETLREVLEDLINYWKGR</sequence>
<evidence type="ECO:0000256" key="2">
    <source>
        <dbReference type="PROSITE-ProRule" id="PRU00169"/>
    </source>
</evidence>
<organism evidence="4 5">
    <name type="scientific">Flavobacterium macacae</name>
    <dbReference type="NCBI Taxonomy" id="2488993"/>
    <lineage>
        <taxon>Bacteria</taxon>
        <taxon>Pseudomonadati</taxon>
        <taxon>Bacteroidota</taxon>
        <taxon>Flavobacteriia</taxon>
        <taxon>Flavobacteriales</taxon>
        <taxon>Flavobacteriaceae</taxon>
        <taxon>Flavobacterium</taxon>
    </lineage>
</organism>
<evidence type="ECO:0000313" key="5">
    <source>
        <dbReference type="Proteomes" id="UP000271937"/>
    </source>
</evidence>
<evidence type="ECO:0000256" key="1">
    <source>
        <dbReference type="ARBA" id="ARBA00022553"/>
    </source>
</evidence>
<dbReference type="Pfam" id="PF00072">
    <property type="entry name" value="Response_reg"/>
    <property type="match status" value="1"/>
</dbReference>
<feature type="modified residue" description="4-aspartylphosphate" evidence="2">
    <location>
        <position position="58"/>
    </location>
</feature>
<dbReference type="Gene3D" id="3.40.50.2300">
    <property type="match status" value="1"/>
</dbReference>
<dbReference type="RefSeq" id="WP_125013357.1">
    <property type="nucleotide sequence ID" value="NZ_RQVR01000014.1"/>
</dbReference>
<dbReference type="InterPro" id="IPR001789">
    <property type="entry name" value="Sig_transdc_resp-reg_receiver"/>
</dbReference>
<dbReference type="PANTHER" id="PTHR44591">
    <property type="entry name" value="STRESS RESPONSE REGULATOR PROTEIN 1"/>
    <property type="match status" value="1"/>
</dbReference>
<feature type="domain" description="Response regulatory" evidence="3">
    <location>
        <begin position="6"/>
        <end position="127"/>
    </location>
</feature>
<proteinExistence type="predicted"/>
<evidence type="ECO:0000313" key="4">
    <source>
        <dbReference type="EMBL" id="RRJ89758.1"/>
    </source>
</evidence>
<keyword evidence="5" id="KW-1185">Reference proteome</keyword>